<dbReference type="AlphaFoldDB" id="A0A4R3ZQ10"/>
<evidence type="ECO:0000256" key="2">
    <source>
        <dbReference type="ARBA" id="ARBA00022840"/>
    </source>
</evidence>
<comment type="catalytic activity">
    <reaction evidence="6">
        <text>(6S)-NADPHX + ADP = AMP + phosphate + NADPH + H(+)</text>
        <dbReference type="Rhea" id="RHEA:32235"/>
        <dbReference type="ChEBI" id="CHEBI:15378"/>
        <dbReference type="ChEBI" id="CHEBI:43474"/>
        <dbReference type="ChEBI" id="CHEBI:57783"/>
        <dbReference type="ChEBI" id="CHEBI:64076"/>
        <dbReference type="ChEBI" id="CHEBI:456215"/>
        <dbReference type="ChEBI" id="CHEBI:456216"/>
        <dbReference type="EC" id="4.2.1.136"/>
    </reaction>
</comment>
<dbReference type="GeneID" id="89530270"/>
<comment type="caution">
    <text evidence="6">Lacks conserved residue(s) required for the propagation of feature annotation.</text>
</comment>
<dbReference type="EC" id="4.2.1.136" evidence="6"/>
<reference evidence="8 9" key="1">
    <citation type="submission" date="2019-03" db="EMBL/GenBank/DDBJ databases">
        <title>Root nodule microbial communities of legume samples collected from USA, Mexico and Botswana.</title>
        <authorList>
            <person name="Hirsch A."/>
        </authorList>
    </citation>
    <scope>NUCLEOTIDE SEQUENCE [LARGE SCALE GENOMIC DNA]</scope>
    <source>
        <strain evidence="8 9">55</strain>
    </source>
</reference>
<dbReference type="NCBIfam" id="TIGR00196">
    <property type="entry name" value="yjeF_cterm"/>
    <property type="match status" value="1"/>
</dbReference>
<evidence type="ECO:0000259" key="7">
    <source>
        <dbReference type="PROSITE" id="PS51383"/>
    </source>
</evidence>
<keyword evidence="3 6" id="KW-0521">NADP</keyword>
<feature type="binding site" evidence="6">
    <location>
        <position position="57"/>
    </location>
    <ligand>
        <name>(6S)-NADPHX</name>
        <dbReference type="ChEBI" id="CHEBI:64076"/>
    </ligand>
</feature>
<dbReference type="GO" id="GO:0110051">
    <property type="term" value="P:metabolite repair"/>
    <property type="evidence" value="ECO:0007669"/>
    <property type="project" value="TreeGrafter"/>
</dbReference>
<feature type="binding site" evidence="6">
    <location>
        <position position="246"/>
    </location>
    <ligand>
        <name>(6S)-NADPHX</name>
        <dbReference type="ChEBI" id="CHEBI:64076"/>
    </ligand>
</feature>
<comment type="subunit">
    <text evidence="6">Homotetramer.</text>
</comment>
<proteinExistence type="inferred from homology"/>
<comment type="function">
    <text evidence="6">Catalyzes the dehydration of the S-form of NAD(P)HX at the expense of ADP, which is converted to AMP. Together with NAD(P)HX epimerase, which catalyzes the epimerization of the S- and R-forms, the enzyme allows the repair of both epimers of NAD(P)HX, a damaged form of NAD(P)H that is a result of enzymatic or heat-dependent hydration.</text>
</comment>
<dbReference type="Pfam" id="PF01256">
    <property type="entry name" value="Carb_kinase"/>
    <property type="match status" value="1"/>
</dbReference>
<dbReference type="Proteomes" id="UP000295805">
    <property type="component" value="Unassembled WGS sequence"/>
</dbReference>
<keyword evidence="4 6" id="KW-0520">NAD</keyword>
<evidence type="ECO:0000256" key="4">
    <source>
        <dbReference type="ARBA" id="ARBA00023027"/>
    </source>
</evidence>
<evidence type="ECO:0000256" key="3">
    <source>
        <dbReference type="ARBA" id="ARBA00022857"/>
    </source>
</evidence>
<dbReference type="GO" id="GO:0005524">
    <property type="term" value="F:ATP binding"/>
    <property type="evidence" value="ECO:0007669"/>
    <property type="project" value="UniProtKB-KW"/>
</dbReference>
<name>A0A4R3ZQ10_9ACTN</name>
<feature type="binding site" evidence="6">
    <location>
        <position position="128"/>
    </location>
    <ligand>
        <name>(6S)-NADPHX</name>
        <dbReference type="ChEBI" id="CHEBI:64076"/>
    </ligand>
</feature>
<keyword evidence="8" id="KW-0808">Transferase</keyword>
<gene>
    <name evidence="6" type="primary">nnrD</name>
    <name evidence="8" type="ORF">EDD19_13710</name>
</gene>
<dbReference type="GO" id="GO:0052856">
    <property type="term" value="F:NAD(P)HX epimerase activity"/>
    <property type="evidence" value="ECO:0007669"/>
    <property type="project" value="TreeGrafter"/>
</dbReference>
<sequence>MTSGDTTSGDTTGGASGAGAVLTPHLLRDWPLPPPGGGKEGRGRVIVVGGSRATPGAVKLAGEAALRSGAGKLQIATAETVAPGLAIHIPESKTVGLPEREDGELAAVGAETIVGLAKSCDAVVLGPGIADKTTATDLLAEVIPRLETTLVLDALGMAYVTEYPDGLEHLDGRVVLSPNPKELSRTLGVDEDDVEADTPAHVTELARRAGAVVVSGTSTSWIATPDGHLWRDESGSFGLGVSGSGDVKAGIIAGLLARGAEPAQAAAWATYCHGRAGERLSGRVGPTGFLARELLPEVPGILVELSS</sequence>
<dbReference type="HAMAP" id="MF_01965">
    <property type="entry name" value="NADHX_dehydratase"/>
    <property type="match status" value="1"/>
</dbReference>
<evidence type="ECO:0000256" key="1">
    <source>
        <dbReference type="ARBA" id="ARBA00022741"/>
    </source>
</evidence>
<dbReference type="EMBL" id="SMCX01000037">
    <property type="protein sequence ID" value="TCW19875.1"/>
    <property type="molecule type" value="Genomic_DNA"/>
</dbReference>
<dbReference type="GO" id="GO:0046496">
    <property type="term" value="P:nicotinamide nucleotide metabolic process"/>
    <property type="evidence" value="ECO:0007669"/>
    <property type="project" value="UniProtKB-UniRule"/>
</dbReference>
<feature type="domain" description="YjeF C-terminal" evidence="7">
    <location>
        <begin position="22"/>
        <end position="305"/>
    </location>
</feature>
<dbReference type="PROSITE" id="PS51383">
    <property type="entry name" value="YJEF_C_3"/>
    <property type="match status" value="1"/>
</dbReference>
<dbReference type="RefSeq" id="WP_131886563.1">
    <property type="nucleotide sequence ID" value="NZ_CP143053.1"/>
</dbReference>
<dbReference type="PANTHER" id="PTHR12592">
    <property type="entry name" value="ATP-DEPENDENT (S)-NAD(P)H-HYDRATE DEHYDRATASE FAMILY MEMBER"/>
    <property type="match status" value="1"/>
</dbReference>
<comment type="similarity">
    <text evidence="6">Belongs to the NnrD/CARKD family.</text>
</comment>
<dbReference type="GO" id="GO:0052855">
    <property type="term" value="F:ADP-dependent NAD(P)H-hydrate dehydratase activity"/>
    <property type="evidence" value="ECO:0007669"/>
    <property type="project" value="UniProtKB-UniRule"/>
</dbReference>
<organism evidence="8 9">
    <name type="scientific">Dietzia cinnamea</name>
    <dbReference type="NCBI Taxonomy" id="321318"/>
    <lineage>
        <taxon>Bacteria</taxon>
        <taxon>Bacillati</taxon>
        <taxon>Actinomycetota</taxon>
        <taxon>Actinomycetes</taxon>
        <taxon>Mycobacteriales</taxon>
        <taxon>Dietziaceae</taxon>
        <taxon>Dietzia</taxon>
    </lineage>
</organism>
<keyword evidence="8" id="KW-0418">Kinase</keyword>
<accession>A0A4R3ZQ10</accession>
<dbReference type="PANTHER" id="PTHR12592:SF0">
    <property type="entry name" value="ATP-DEPENDENT (S)-NAD(P)H-HYDRATE DEHYDRATASE"/>
    <property type="match status" value="1"/>
</dbReference>
<evidence type="ECO:0000256" key="6">
    <source>
        <dbReference type="HAMAP-Rule" id="MF_01965"/>
    </source>
</evidence>
<comment type="cofactor">
    <cofactor evidence="6">
        <name>Mg(2+)</name>
        <dbReference type="ChEBI" id="CHEBI:18420"/>
    </cofactor>
</comment>
<dbReference type="CDD" id="cd01171">
    <property type="entry name" value="YXKO-related"/>
    <property type="match status" value="1"/>
</dbReference>
<feature type="binding site" evidence="6">
    <location>
        <position position="245"/>
    </location>
    <ligand>
        <name>AMP</name>
        <dbReference type="ChEBI" id="CHEBI:456215"/>
    </ligand>
</feature>
<comment type="caution">
    <text evidence="8">The sequence shown here is derived from an EMBL/GenBank/DDBJ whole genome shotgun (WGS) entry which is preliminary data.</text>
</comment>
<dbReference type="GO" id="GO:0016301">
    <property type="term" value="F:kinase activity"/>
    <property type="evidence" value="ECO:0007669"/>
    <property type="project" value="UniProtKB-KW"/>
</dbReference>
<dbReference type="InterPro" id="IPR029056">
    <property type="entry name" value="Ribokinase-like"/>
</dbReference>
<dbReference type="Gene3D" id="3.40.1190.20">
    <property type="match status" value="1"/>
</dbReference>
<dbReference type="SUPFAM" id="SSF53613">
    <property type="entry name" value="Ribokinase-like"/>
    <property type="match status" value="1"/>
</dbReference>
<evidence type="ECO:0000313" key="8">
    <source>
        <dbReference type="EMBL" id="TCW19875.1"/>
    </source>
</evidence>
<comment type="catalytic activity">
    <reaction evidence="6">
        <text>(6S)-NADHX + ADP = AMP + phosphate + NADH + H(+)</text>
        <dbReference type="Rhea" id="RHEA:32223"/>
        <dbReference type="ChEBI" id="CHEBI:15378"/>
        <dbReference type="ChEBI" id="CHEBI:43474"/>
        <dbReference type="ChEBI" id="CHEBI:57945"/>
        <dbReference type="ChEBI" id="CHEBI:64074"/>
        <dbReference type="ChEBI" id="CHEBI:456215"/>
        <dbReference type="ChEBI" id="CHEBI:456216"/>
        <dbReference type="EC" id="4.2.1.136"/>
    </reaction>
</comment>
<dbReference type="InterPro" id="IPR000631">
    <property type="entry name" value="CARKD"/>
</dbReference>
<keyword evidence="1 6" id="KW-0547">Nucleotide-binding</keyword>
<keyword evidence="2 6" id="KW-0067">ATP-binding</keyword>
<protein>
    <recommendedName>
        <fullName evidence="6">ADP-dependent (S)-NAD(P)H-hydrate dehydratase</fullName>
        <ecNumber evidence="6">4.2.1.136</ecNumber>
    </recommendedName>
    <alternativeName>
        <fullName evidence="6">ADP-dependent NAD(P)HX dehydratase</fullName>
    </alternativeName>
</protein>
<keyword evidence="5 6" id="KW-0456">Lyase</keyword>
<evidence type="ECO:0000256" key="5">
    <source>
        <dbReference type="ARBA" id="ARBA00023239"/>
    </source>
</evidence>
<evidence type="ECO:0000313" key="9">
    <source>
        <dbReference type="Proteomes" id="UP000295805"/>
    </source>
</evidence>